<keyword evidence="2" id="KW-1185">Reference proteome</keyword>
<sequence length="92" mass="11299">MIDVEGLECIMNILCYHVDHAPNLIYLFCFNYKCIRRNVNSLKEGYGNFIKIRLITDFFFKFYMPNKRSAYKYKFRYFKYTVRLSQDYTKVN</sequence>
<dbReference type="AlphaFoldDB" id="A0A3M7SVM4"/>
<proteinExistence type="predicted"/>
<gene>
    <name evidence="1" type="ORF">BpHYR1_026385</name>
</gene>
<dbReference type="EMBL" id="REGN01000727">
    <property type="protein sequence ID" value="RNA39630.1"/>
    <property type="molecule type" value="Genomic_DNA"/>
</dbReference>
<organism evidence="1 2">
    <name type="scientific">Brachionus plicatilis</name>
    <name type="common">Marine rotifer</name>
    <name type="synonym">Brachionus muelleri</name>
    <dbReference type="NCBI Taxonomy" id="10195"/>
    <lineage>
        <taxon>Eukaryota</taxon>
        <taxon>Metazoa</taxon>
        <taxon>Spiralia</taxon>
        <taxon>Gnathifera</taxon>
        <taxon>Rotifera</taxon>
        <taxon>Eurotatoria</taxon>
        <taxon>Monogononta</taxon>
        <taxon>Pseudotrocha</taxon>
        <taxon>Ploima</taxon>
        <taxon>Brachionidae</taxon>
        <taxon>Brachionus</taxon>
    </lineage>
</organism>
<reference evidence="1 2" key="1">
    <citation type="journal article" date="2018" name="Sci. Rep.">
        <title>Genomic signatures of local adaptation to the degree of environmental predictability in rotifers.</title>
        <authorList>
            <person name="Franch-Gras L."/>
            <person name="Hahn C."/>
            <person name="Garcia-Roger E.M."/>
            <person name="Carmona M.J."/>
            <person name="Serra M."/>
            <person name="Gomez A."/>
        </authorList>
    </citation>
    <scope>NUCLEOTIDE SEQUENCE [LARGE SCALE GENOMIC DNA]</scope>
    <source>
        <strain evidence="1">HYR1</strain>
    </source>
</reference>
<evidence type="ECO:0000313" key="2">
    <source>
        <dbReference type="Proteomes" id="UP000276133"/>
    </source>
</evidence>
<evidence type="ECO:0000313" key="1">
    <source>
        <dbReference type="EMBL" id="RNA39630.1"/>
    </source>
</evidence>
<dbReference type="Proteomes" id="UP000276133">
    <property type="component" value="Unassembled WGS sequence"/>
</dbReference>
<comment type="caution">
    <text evidence="1">The sequence shown here is derived from an EMBL/GenBank/DDBJ whole genome shotgun (WGS) entry which is preliminary data.</text>
</comment>
<protein>
    <submittedName>
        <fullName evidence="1">Uncharacterized protein</fullName>
    </submittedName>
</protein>
<name>A0A3M7SVM4_BRAPC</name>
<accession>A0A3M7SVM4</accession>